<feature type="signal peptide" evidence="2">
    <location>
        <begin position="1"/>
        <end position="26"/>
    </location>
</feature>
<evidence type="ECO:0000256" key="1">
    <source>
        <dbReference type="ARBA" id="ARBA00009431"/>
    </source>
</evidence>
<dbReference type="FunFam" id="3.40.50.1820:FF:000072">
    <property type="entry name" value="Serine carboxypeptidase-like 19"/>
    <property type="match status" value="1"/>
</dbReference>
<accession>A0AAV9AZD1</accession>
<gene>
    <name evidence="3" type="ORF">QJS04_geneDACA024084</name>
</gene>
<evidence type="ECO:0000256" key="2">
    <source>
        <dbReference type="SAM" id="SignalP"/>
    </source>
</evidence>
<dbReference type="InterPro" id="IPR001563">
    <property type="entry name" value="Peptidase_S10"/>
</dbReference>
<dbReference type="PRINTS" id="PR00724">
    <property type="entry name" value="CRBOXYPTASEC"/>
</dbReference>
<dbReference type="GO" id="GO:0004185">
    <property type="term" value="F:serine-type carboxypeptidase activity"/>
    <property type="evidence" value="ECO:0007669"/>
    <property type="project" value="InterPro"/>
</dbReference>
<reference evidence="3" key="2">
    <citation type="submission" date="2023-06" db="EMBL/GenBank/DDBJ databases">
        <authorList>
            <person name="Ma L."/>
            <person name="Liu K.-W."/>
            <person name="Li Z."/>
            <person name="Hsiao Y.-Y."/>
            <person name="Qi Y."/>
            <person name="Fu T."/>
            <person name="Tang G."/>
            <person name="Zhang D."/>
            <person name="Sun W.-H."/>
            <person name="Liu D.-K."/>
            <person name="Li Y."/>
            <person name="Chen G.-Z."/>
            <person name="Liu X.-D."/>
            <person name="Liao X.-Y."/>
            <person name="Jiang Y.-T."/>
            <person name="Yu X."/>
            <person name="Hao Y."/>
            <person name="Huang J."/>
            <person name="Zhao X.-W."/>
            <person name="Ke S."/>
            <person name="Chen Y.-Y."/>
            <person name="Wu W.-L."/>
            <person name="Hsu J.-L."/>
            <person name="Lin Y.-F."/>
            <person name="Huang M.-D."/>
            <person name="Li C.-Y."/>
            <person name="Huang L."/>
            <person name="Wang Z.-W."/>
            <person name="Zhao X."/>
            <person name="Zhong W.-Y."/>
            <person name="Peng D.-H."/>
            <person name="Ahmad S."/>
            <person name="Lan S."/>
            <person name="Zhang J.-S."/>
            <person name="Tsai W.-C."/>
            <person name="Van De Peer Y."/>
            <person name="Liu Z.-J."/>
        </authorList>
    </citation>
    <scope>NUCLEOTIDE SEQUENCE</scope>
    <source>
        <strain evidence="3">SCP</strain>
        <tissue evidence="3">Leaves</tissue>
    </source>
</reference>
<dbReference type="GO" id="GO:0019748">
    <property type="term" value="P:secondary metabolic process"/>
    <property type="evidence" value="ECO:0007669"/>
    <property type="project" value="TreeGrafter"/>
</dbReference>
<reference evidence="3" key="1">
    <citation type="journal article" date="2023" name="Nat. Commun.">
        <title>Diploid and tetraploid genomes of Acorus and the evolution of monocots.</title>
        <authorList>
            <person name="Ma L."/>
            <person name="Liu K.W."/>
            <person name="Li Z."/>
            <person name="Hsiao Y.Y."/>
            <person name="Qi Y."/>
            <person name="Fu T."/>
            <person name="Tang G.D."/>
            <person name="Zhang D."/>
            <person name="Sun W.H."/>
            <person name="Liu D.K."/>
            <person name="Li Y."/>
            <person name="Chen G.Z."/>
            <person name="Liu X.D."/>
            <person name="Liao X.Y."/>
            <person name="Jiang Y.T."/>
            <person name="Yu X."/>
            <person name="Hao Y."/>
            <person name="Huang J."/>
            <person name="Zhao X.W."/>
            <person name="Ke S."/>
            <person name="Chen Y.Y."/>
            <person name="Wu W.L."/>
            <person name="Hsu J.L."/>
            <person name="Lin Y.F."/>
            <person name="Huang M.D."/>
            <person name="Li C.Y."/>
            <person name="Huang L."/>
            <person name="Wang Z.W."/>
            <person name="Zhao X."/>
            <person name="Zhong W.Y."/>
            <person name="Peng D.H."/>
            <person name="Ahmad S."/>
            <person name="Lan S."/>
            <person name="Zhang J.S."/>
            <person name="Tsai W.C."/>
            <person name="Van de Peer Y."/>
            <person name="Liu Z.J."/>
        </authorList>
    </citation>
    <scope>NUCLEOTIDE SEQUENCE</scope>
    <source>
        <strain evidence="3">SCP</strain>
    </source>
</reference>
<dbReference type="PANTHER" id="PTHR11802">
    <property type="entry name" value="SERINE PROTEASE FAMILY S10 SERINE CARBOXYPEPTIDASE"/>
    <property type="match status" value="1"/>
</dbReference>
<sequence>MGSLGGGPSLLLALLIFISSVSLSLSTSSWIVRTLPGFDGPLPFHLETGYIRVDEERDAQLFYYFIKSERSPDEDPLLVWMSGGPGCSVISGVAFEIGPLRFDVKEYKGELLTLVLHPYSWTKVSNILFIDTPIGTGFSFARGSEVYYGGDVKSTKQVAKFIRKWLDDHPQFFSNPLYIGGDSYSGKISPIITLEIVKGNPSGKQPLLNLKGYVAGNPFTDAKFDDNSFVPYSFGMGLISEELYGFMLSNYWANNDTVREALHIQMDTVEEWVRCDFDVPYVQDIPSSIPYHHILTTGGFRALVYR</sequence>
<dbReference type="Pfam" id="PF00450">
    <property type="entry name" value="Peptidase_S10"/>
    <property type="match status" value="2"/>
</dbReference>
<comment type="caution">
    <text evidence="3">The sequence shown here is derived from an EMBL/GenBank/DDBJ whole genome shotgun (WGS) entry which is preliminary data.</text>
</comment>
<dbReference type="Proteomes" id="UP001179952">
    <property type="component" value="Unassembled WGS sequence"/>
</dbReference>
<name>A0AAV9AZD1_ACOGR</name>
<evidence type="ECO:0000313" key="3">
    <source>
        <dbReference type="EMBL" id="KAK1269286.1"/>
    </source>
</evidence>
<dbReference type="GO" id="GO:0006508">
    <property type="term" value="P:proteolysis"/>
    <property type="evidence" value="ECO:0007669"/>
    <property type="project" value="InterPro"/>
</dbReference>
<dbReference type="PANTHER" id="PTHR11802:SF29">
    <property type="entry name" value="SERINE CARBOXYPEPTIDASE-LIKE 19"/>
    <property type="match status" value="1"/>
</dbReference>
<keyword evidence="3" id="KW-0645">Protease</keyword>
<comment type="similarity">
    <text evidence="1">Belongs to the peptidase S10 family.</text>
</comment>
<keyword evidence="3" id="KW-0378">Hydrolase</keyword>
<protein>
    <submittedName>
        <fullName evidence="3">Serine carboxypeptidase-like 3</fullName>
    </submittedName>
</protein>
<dbReference type="AlphaFoldDB" id="A0AAV9AZD1"/>
<dbReference type="GO" id="GO:0016747">
    <property type="term" value="F:acyltransferase activity, transferring groups other than amino-acyl groups"/>
    <property type="evidence" value="ECO:0007669"/>
    <property type="project" value="TreeGrafter"/>
</dbReference>
<keyword evidence="3" id="KW-0121">Carboxypeptidase</keyword>
<organism evidence="3 4">
    <name type="scientific">Acorus gramineus</name>
    <name type="common">Dwarf sweet flag</name>
    <dbReference type="NCBI Taxonomy" id="55184"/>
    <lineage>
        <taxon>Eukaryota</taxon>
        <taxon>Viridiplantae</taxon>
        <taxon>Streptophyta</taxon>
        <taxon>Embryophyta</taxon>
        <taxon>Tracheophyta</taxon>
        <taxon>Spermatophyta</taxon>
        <taxon>Magnoliopsida</taxon>
        <taxon>Liliopsida</taxon>
        <taxon>Acoraceae</taxon>
        <taxon>Acorus</taxon>
    </lineage>
</organism>
<proteinExistence type="inferred from homology"/>
<dbReference type="Gene3D" id="3.40.50.1820">
    <property type="entry name" value="alpha/beta hydrolase"/>
    <property type="match status" value="2"/>
</dbReference>
<dbReference type="InterPro" id="IPR029058">
    <property type="entry name" value="AB_hydrolase_fold"/>
</dbReference>
<dbReference type="EMBL" id="JAUJYN010000006">
    <property type="protein sequence ID" value="KAK1269286.1"/>
    <property type="molecule type" value="Genomic_DNA"/>
</dbReference>
<keyword evidence="4" id="KW-1185">Reference proteome</keyword>
<evidence type="ECO:0000313" key="4">
    <source>
        <dbReference type="Proteomes" id="UP001179952"/>
    </source>
</evidence>
<dbReference type="SUPFAM" id="SSF53474">
    <property type="entry name" value="alpha/beta-Hydrolases"/>
    <property type="match status" value="1"/>
</dbReference>
<feature type="chain" id="PRO_5043855031" evidence="2">
    <location>
        <begin position="27"/>
        <end position="306"/>
    </location>
</feature>
<keyword evidence="2" id="KW-0732">Signal</keyword>